<comment type="subcellular location">
    <subcellularLocation>
        <location evidence="1">Nucleus</location>
    </subcellularLocation>
</comment>
<sequence>MALANWYYDSGSGDWVCDDCDESFSRKGQLMKHLREDHWYCQTCDQTFGTMQARRQHWTNASTHAGRFCYVCDFLIPGNKDMDAHEEERHWFCQGCDLEFATKEARDCHGQEDHPWCYVHERAFHTQANYEAHMRSEAHVGRNQPCPFRCGGMFTDRSAVAQHLEADACASGVTLIGGSEALTQYIATEKSYHHSRGAYVCVLCQGGFTTLRGLNAHLASPRHAYAGANGASGEKPYKCPNSACGKEFATLSGVVQHAESGACGVLQVRGMSRALDDVLGDMRRLSL</sequence>
<dbReference type="PANTHER" id="PTHR24406">
    <property type="entry name" value="TRANSCRIPTIONAL REPRESSOR CTCFL-RELATED"/>
    <property type="match status" value="1"/>
</dbReference>
<dbReference type="OrthoDB" id="6077919at2759"/>
<proteinExistence type="predicted"/>
<evidence type="ECO:0000256" key="2">
    <source>
        <dbReference type="ARBA" id="ARBA00022723"/>
    </source>
</evidence>
<dbReference type="AlphaFoldDB" id="A0A9P6VV48"/>
<gene>
    <name evidence="9" type="ORF">C6P46_000554</name>
</gene>
<dbReference type="GO" id="GO:0005634">
    <property type="term" value="C:nucleus"/>
    <property type="evidence" value="ECO:0007669"/>
    <property type="project" value="UniProtKB-SubCell"/>
</dbReference>
<evidence type="ECO:0000256" key="1">
    <source>
        <dbReference type="ARBA" id="ARBA00004123"/>
    </source>
</evidence>
<dbReference type="Pfam" id="PF00096">
    <property type="entry name" value="zf-C2H2"/>
    <property type="match status" value="1"/>
</dbReference>
<evidence type="ECO:0000313" key="9">
    <source>
        <dbReference type="EMBL" id="KAG0655921.1"/>
    </source>
</evidence>
<organism evidence="9 10">
    <name type="scientific">Rhodotorula mucilaginosa</name>
    <name type="common">Yeast</name>
    <name type="synonym">Rhodotorula rubra</name>
    <dbReference type="NCBI Taxonomy" id="5537"/>
    <lineage>
        <taxon>Eukaryota</taxon>
        <taxon>Fungi</taxon>
        <taxon>Dikarya</taxon>
        <taxon>Basidiomycota</taxon>
        <taxon>Pucciniomycotina</taxon>
        <taxon>Microbotryomycetes</taxon>
        <taxon>Sporidiobolales</taxon>
        <taxon>Sporidiobolaceae</taxon>
        <taxon>Rhodotorula</taxon>
    </lineage>
</organism>
<accession>A0A9P6VV48</accession>
<keyword evidence="6" id="KW-0539">Nucleus</keyword>
<dbReference type="InterPro" id="IPR050888">
    <property type="entry name" value="ZnF_C2H2-type_TF"/>
</dbReference>
<keyword evidence="4 7" id="KW-0863">Zinc-finger</keyword>
<evidence type="ECO:0000256" key="3">
    <source>
        <dbReference type="ARBA" id="ARBA00022737"/>
    </source>
</evidence>
<feature type="domain" description="C2H2-type" evidence="8">
    <location>
        <begin position="15"/>
        <end position="38"/>
    </location>
</feature>
<reference evidence="9 10" key="1">
    <citation type="submission" date="2020-11" db="EMBL/GenBank/DDBJ databases">
        <title>Kefir isolates.</title>
        <authorList>
            <person name="Marcisauskas S."/>
            <person name="Kim Y."/>
            <person name="Blasche S."/>
        </authorList>
    </citation>
    <scope>NUCLEOTIDE SEQUENCE [LARGE SCALE GENOMIC DNA]</scope>
    <source>
        <strain evidence="9 10">KR</strain>
    </source>
</reference>
<dbReference type="EMBL" id="PUHQ01000108">
    <property type="protein sequence ID" value="KAG0655921.1"/>
    <property type="molecule type" value="Genomic_DNA"/>
</dbReference>
<keyword evidence="5" id="KW-0862">Zinc</keyword>
<dbReference type="PROSITE" id="PS50157">
    <property type="entry name" value="ZINC_FINGER_C2H2_2"/>
    <property type="match status" value="1"/>
</dbReference>
<evidence type="ECO:0000259" key="8">
    <source>
        <dbReference type="PROSITE" id="PS50157"/>
    </source>
</evidence>
<dbReference type="InterPro" id="IPR036236">
    <property type="entry name" value="Znf_C2H2_sf"/>
</dbReference>
<dbReference type="GO" id="GO:0008270">
    <property type="term" value="F:zinc ion binding"/>
    <property type="evidence" value="ECO:0007669"/>
    <property type="project" value="UniProtKB-KW"/>
</dbReference>
<evidence type="ECO:0000256" key="7">
    <source>
        <dbReference type="PROSITE-ProRule" id="PRU00042"/>
    </source>
</evidence>
<dbReference type="PROSITE" id="PS00028">
    <property type="entry name" value="ZINC_FINGER_C2H2_1"/>
    <property type="match status" value="2"/>
</dbReference>
<keyword evidence="2" id="KW-0479">Metal-binding</keyword>
<comment type="caution">
    <text evidence="9">The sequence shown here is derived from an EMBL/GenBank/DDBJ whole genome shotgun (WGS) entry which is preliminary data.</text>
</comment>
<dbReference type="SUPFAM" id="SSF57667">
    <property type="entry name" value="beta-beta-alpha zinc fingers"/>
    <property type="match status" value="2"/>
</dbReference>
<dbReference type="Gene3D" id="3.30.160.60">
    <property type="entry name" value="Classic Zinc Finger"/>
    <property type="match status" value="2"/>
</dbReference>
<dbReference type="InterPro" id="IPR013087">
    <property type="entry name" value="Znf_C2H2_type"/>
</dbReference>
<dbReference type="SMART" id="SM00355">
    <property type="entry name" value="ZnF_C2H2"/>
    <property type="match status" value="6"/>
</dbReference>
<evidence type="ECO:0000256" key="5">
    <source>
        <dbReference type="ARBA" id="ARBA00022833"/>
    </source>
</evidence>
<evidence type="ECO:0000256" key="6">
    <source>
        <dbReference type="ARBA" id="ARBA00023242"/>
    </source>
</evidence>
<dbReference type="Proteomes" id="UP000777482">
    <property type="component" value="Unassembled WGS sequence"/>
</dbReference>
<keyword evidence="3" id="KW-0677">Repeat</keyword>
<protein>
    <recommendedName>
        <fullName evidence="8">C2H2-type domain-containing protein</fullName>
    </recommendedName>
</protein>
<name>A0A9P6VV48_RHOMI</name>
<evidence type="ECO:0000313" key="10">
    <source>
        <dbReference type="Proteomes" id="UP000777482"/>
    </source>
</evidence>
<keyword evidence="10" id="KW-1185">Reference proteome</keyword>
<evidence type="ECO:0000256" key="4">
    <source>
        <dbReference type="ARBA" id="ARBA00022771"/>
    </source>
</evidence>